<evidence type="ECO:0000256" key="6">
    <source>
        <dbReference type="SAM" id="MobiDB-lite"/>
    </source>
</evidence>
<comment type="subcellular location">
    <subcellularLocation>
        <location evidence="1">Nucleus</location>
    </subcellularLocation>
</comment>
<comment type="caution">
    <text evidence="8">The sequence shown here is derived from an EMBL/GenBank/DDBJ whole genome shotgun (WGS) entry which is preliminary data.</text>
</comment>
<accession>A0ABR2EQD2</accession>
<protein>
    <recommendedName>
        <fullName evidence="7">NAC domain-containing protein</fullName>
    </recommendedName>
</protein>
<dbReference type="Pfam" id="PF02365">
    <property type="entry name" value="NAM"/>
    <property type="match status" value="1"/>
</dbReference>
<feature type="compositionally biased region" description="Basic and acidic residues" evidence="6">
    <location>
        <begin position="202"/>
        <end position="211"/>
    </location>
</feature>
<gene>
    <name evidence="8" type="ORF">V6N12_035744</name>
</gene>
<feature type="region of interest" description="Disordered" evidence="6">
    <location>
        <begin position="173"/>
        <end position="211"/>
    </location>
</feature>
<evidence type="ECO:0000256" key="4">
    <source>
        <dbReference type="ARBA" id="ARBA00023163"/>
    </source>
</evidence>
<dbReference type="InterPro" id="IPR003441">
    <property type="entry name" value="NAC-dom"/>
</dbReference>
<keyword evidence="4" id="KW-0804">Transcription</keyword>
<sequence>MLASSSTEGLLFDSSEIQLPPGFRFHPSDEELIVHYLNNRVTSRPLPASIIAEIDLYKFNPWELPDKAFFGEDEWFFYSPRDRKYSKGARPNRAVGLGYWKATETDKPILTSCGTTSIEVKKALAFYKGRPPKGTKTEWIVHEYRLLQTMIWTPKRKGSMRDLLCFDATSSISSDRSSTSVQDANSDNKNLQISFSSPQNPWKRESNMGGT</sequence>
<evidence type="ECO:0000256" key="2">
    <source>
        <dbReference type="ARBA" id="ARBA00023015"/>
    </source>
</evidence>
<evidence type="ECO:0000256" key="3">
    <source>
        <dbReference type="ARBA" id="ARBA00023125"/>
    </source>
</evidence>
<evidence type="ECO:0000313" key="8">
    <source>
        <dbReference type="EMBL" id="KAK8563599.1"/>
    </source>
</evidence>
<reference evidence="8 9" key="1">
    <citation type="journal article" date="2024" name="G3 (Bethesda)">
        <title>Genome assembly of Hibiscus sabdariffa L. provides insights into metabolisms of medicinal natural products.</title>
        <authorList>
            <person name="Kim T."/>
        </authorList>
    </citation>
    <scope>NUCLEOTIDE SEQUENCE [LARGE SCALE GENOMIC DNA]</scope>
    <source>
        <strain evidence="8">TK-2024</strain>
        <tissue evidence="8">Old leaves</tissue>
    </source>
</reference>
<proteinExistence type="predicted"/>
<dbReference type="PANTHER" id="PTHR31744:SF233">
    <property type="entry name" value="NAC DOMAIN-CONTAINING PROTEIN 72-LIKE"/>
    <property type="match status" value="1"/>
</dbReference>
<dbReference type="Proteomes" id="UP001472677">
    <property type="component" value="Unassembled WGS sequence"/>
</dbReference>
<keyword evidence="5" id="KW-0539">Nucleus</keyword>
<dbReference type="SUPFAM" id="SSF101941">
    <property type="entry name" value="NAC domain"/>
    <property type="match status" value="1"/>
</dbReference>
<feature type="compositionally biased region" description="Polar residues" evidence="6">
    <location>
        <begin position="181"/>
        <end position="200"/>
    </location>
</feature>
<evidence type="ECO:0000256" key="1">
    <source>
        <dbReference type="ARBA" id="ARBA00004123"/>
    </source>
</evidence>
<feature type="domain" description="NAC" evidence="7">
    <location>
        <begin position="19"/>
        <end position="170"/>
    </location>
</feature>
<dbReference type="PROSITE" id="PS51005">
    <property type="entry name" value="NAC"/>
    <property type="match status" value="1"/>
</dbReference>
<name>A0ABR2EQD2_9ROSI</name>
<dbReference type="PANTHER" id="PTHR31744">
    <property type="entry name" value="PROTEIN CUP-SHAPED COTYLEDON 2-RELATED"/>
    <property type="match status" value="1"/>
</dbReference>
<keyword evidence="2" id="KW-0805">Transcription regulation</keyword>
<keyword evidence="3" id="KW-0238">DNA-binding</keyword>
<evidence type="ECO:0000256" key="5">
    <source>
        <dbReference type="ARBA" id="ARBA00023242"/>
    </source>
</evidence>
<keyword evidence="9" id="KW-1185">Reference proteome</keyword>
<dbReference type="Gene3D" id="2.170.150.80">
    <property type="entry name" value="NAC domain"/>
    <property type="match status" value="1"/>
</dbReference>
<dbReference type="InterPro" id="IPR036093">
    <property type="entry name" value="NAC_dom_sf"/>
</dbReference>
<dbReference type="EMBL" id="JBBPBM010000011">
    <property type="protein sequence ID" value="KAK8563599.1"/>
    <property type="molecule type" value="Genomic_DNA"/>
</dbReference>
<evidence type="ECO:0000313" key="9">
    <source>
        <dbReference type="Proteomes" id="UP001472677"/>
    </source>
</evidence>
<organism evidence="8 9">
    <name type="scientific">Hibiscus sabdariffa</name>
    <name type="common">roselle</name>
    <dbReference type="NCBI Taxonomy" id="183260"/>
    <lineage>
        <taxon>Eukaryota</taxon>
        <taxon>Viridiplantae</taxon>
        <taxon>Streptophyta</taxon>
        <taxon>Embryophyta</taxon>
        <taxon>Tracheophyta</taxon>
        <taxon>Spermatophyta</taxon>
        <taxon>Magnoliopsida</taxon>
        <taxon>eudicotyledons</taxon>
        <taxon>Gunneridae</taxon>
        <taxon>Pentapetalae</taxon>
        <taxon>rosids</taxon>
        <taxon>malvids</taxon>
        <taxon>Malvales</taxon>
        <taxon>Malvaceae</taxon>
        <taxon>Malvoideae</taxon>
        <taxon>Hibiscus</taxon>
    </lineage>
</organism>
<evidence type="ECO:0000259" key="7">
    <source>
        <dbReference type="PROSITE" id="PS51005"/>
    </source>
</evidence>